<dbReference type="Proteomes" id="UP000234626">
    <property type="component" value="Unassembled WGS sequence"/>
</dbReference>
<evidence type="ECO:0000256" key="2">
    <source>
        <dbReference type="ARBA" id="ARBA00022448"/>
    </source>
</evidence>
<accession>A0A2N5EM78</accession>
<keyword evidence="3" id="KW-0997">Cell inner membrane</keyword>
<feature type="transmembrane region" description="Helical" evidence="7">
    <location>
        <begin position="94"/>
        <end position="118"/>
    </location>
</feature>
<dbReference type="PANTHER" id="PTHR30177">
    <property type="entry name" value="GLYCINE BETAINE/L-PROLINE TRANSPORT SYSTEM PERMEASE PROTEIN PROW"/>
    <property type="match status" value="1"/>
</dbReference>
<dbReference type="InterPro" id="IPR035906">
    <property type="entry name" value="MetI-like_sf"/>
</dbReference>
<evidence type="ECO:0000313" key="10">
    <source>
        <dbReference type="Proteomes" id="UP000234626"/>
    </source>
</evidence>
<dbReference type="PROSITE" id="PS50928">
    <property type="entry name" value="ABC_TM1"/>
    <property type="match status" value="1"/>
</dbReference>
<reference evidence="9 10" key="1">
    <citation type="submission" date="2017-12" db="EMBL/GenBank/DDBJ databases">
        <title>Characterization of six clinical isolates of Enterochimera gen. nov., a novel genus of the Yersiniaciae family and the three species Enterochimera arupensis sp. nov., Enterochimera coloradensis sp. nov, and Enterochimera californica sp. nov.</title>
        <authorList>
            <person name="Rossi A."/>
            <person name="Fisher M."/>
        </authorList>
    </citation>
    <scope>NUCLEOTIDE SEQUENCE [LARGE SCALE GENOMIC DNA]</scope>
    <source>
        <strain evidence="9 10">2016Iso1</strain>
    </source>
</reference>
<dbReference type="OrthoDB" id="9801163at2"/>
<dbReference type="CDD" id="cd06261">
    <property type="entry name" value="TM_PBP2"/>
    <property type="match status" value="1"/>
</dbReference>
<keyword evidence="2 7" id="KW-0813">Transport</keyword>
<evidence type="ECO:0000256" key="6">
    <source>
        <dbReference type="ARBA" id="ARBA00023136"/>
    </source>
</evidence>
<dbReference type="GO" id="GO:0005886">
    <property type="term" value="C:plasma membrane"/>
    <property type="evidence" value="ECO:0007669"/>
    <property type="project" value="UniProtKB-SubCell"/>
</dbReference>
<comment type="similarity">
    <text evidence="7">Belongs to the binding-protein-dependent transport system permease family.</text>
</comment>
<dbReference type="Pfam" id="PF00528">
    <property type="entry name" value="BPD_transp_1"/>
    <property type="match status" value="1"/>
</dbReference>
<comment type="caution">
    <text evidence="9">The sequence shown here is derived from an EMBL/GenBank/DDBJ whole genome shotgun (WGS) entry which is preliminary data.</text>
</comment>
<evidence type="ECO:0000259" key="8">
    <source>
        <dbReference type="PROSITE" id="PS50928"/>
    </source>
</evidence>
<evidence type="ECO:0000256" key="3">
    <source>
        <dbReference type="ARBA" id="ARBA00022519"/>
    </source>
</evidence>
<organism evidence="9 10">
    <name type="scientific">Chimaeribacter arupi</name>
    <dbReference type="NCBI Taxonomy" id="2060066"/>
    <lineage>
        <taxon>Bacteria</taxon>
        <taxon>Pseudomonadati</taxon>
        <taxon>Pseudomonadota</taxon>
        <taxon>Gammaproteobacteria</taxon>
        <taxon>Enterobacterales</taxon>
        <taxon>Yersiniaceae</taxon>
        <taxon>Chimaeribacter</taxon>
    </lineage>
</organism>
<feature type="transmembrane region" description="Helical" evidence="7">
    <location>
        <begin position="171"/>
        <end position="199"/>
    </location>
</feature>
<evidence type="ECO:0000256" key="7">
    <source>
        <dbReference type="RuleBase" id="RU363032"/>
    </source>
</evidence>
<feature type="transmembrane region" description="Helical" evidence="7">
    <location>
        <begin position="124"/>
        <end position="150"/>
    </location>
</feature>
<evidence type="ECO:0000256" key="5">
    <source>
        <dbReference type="ARBA" id="ARBA00022989"/>
    </source>
</evidence>
<keyword evidence="10" id="KW-1185">Reference proteome</keyword>
<keyword evidence="4 7" id="KW-0812">Transmembrane</keyword>
<evidence type="ECO:0000313" key="9">
    <source>
        <dbReference type="EMBL" id="PLR48893.1"/>
    </source>
</evidence>
<dbReference type="FunFam" id="1.10.3720.10:FF:000001">
    <property type="entry name" value="Glycine betaine ABC transporter, permease"/>
    <property type="match status" value="1"/>
</dbReference>
<dbReference type="InterPro" id="IPR000515">
    <property type="entry name" value="MetI-like"/>
</dbReference>
<proteinExistence type="inferred from homology"/>
<keyword evidence="6 7" id="KW-0472">Membrane</keyword>
<sequence>MGAERRGWRRLRSPLLWALILLVAFTFGMGELGGLFHWLFPTLQRPLYLQQGFPSLVLSHLLLVGISSAIAVVIGVTAGIAVTRDAGRAFRPLLETLVAVGQTFPPVAVLAVAVPVMGFSEKPAILALVLYGLLPVVQGTLAGLGSVPAASREVALGVGMSRRQMLMRVELPLAAPVIITGIRTSVIINIGTAAIASSVGTQSLGSPIVIGLSGFNTAYVLQGAILVALLAIVTDMLFERWAAVLQQRRGG</sequence>
<feature type="transmembrane region" description="Helical" evidence="7">
    <location>
        <begin position="219"/>
        <end position="238"/>
    </location>
</feature>
<feature type="transmembrane region" description="Helical" evidence="7">
    <location>
        <begin position="15"/>
        <end position="40"/>
    </location>
</feature>
<keyword evidence="3" id="KW-1003">Cell membrane</keyword>
<dbReference type="AlphaFoldDB" id="A0A2N5EM78"/>
<dbReference type="SUPFAM" id="SSF161098">
    <property type="entry name" value="MetI-like"/>
    <property type="match status" value="1"/>
</dbReference>
<evidence type="ECO:0000256" key="1">
    <source>
        <dbReference type="ARBA" id="ARBA00004429"/>
    </source>
</evidence>
<dbReference type="GO" id="GO:0055085">
    <property type="term" value="P:transmembrane transport"/>
    <property type="evidence" value="ECO:0007669"/>
    <property type="project" value="InterPro"/>
</dbReference>
<dbReference type="InterPro" id="IPR051204">
    <property type="entry name" value="ABC_transp_perm/SBD"/>
</dbReference>
<name>A0A2N5EM78_9GAMM</name>
<keyword evidence="5 7" id="KW-1133">Transmembrane helix</keyword>
<protein>
    <submittedName>
        <fullName evidence="9">Osmoprotectant uptake system permease</fullName>
    </submittedName>
</protein>
<dbReference type="EMBL" id="PJZK01000011">
    <property type="protein sequence ID" value="PLR48893.1"/>
    <property type="molecule type" value="Genomic_DNA"/>
</dbReference>
<feature type="domain" description="ABC transmembrane type-1" evidence="8">
    <location>
        <begin position="57"/>
        <end position="238"/>
    </location>
</feature>
<dbReference type="PANTHER" id="PTHR30177:SF32">
    <property type="entry name" value="GLYCINE BETAINE UPTAKE SYSTEM PERMEASE PROTEIN YEHW"/>
    <property type="match status" value="1"/>
</dbReference>
<dbReference type="RefSeq" id="WP_101835074.1">
    <property type="nucleotide sequence ID" value="NZ_PJZK01000011.1"/>
</dbReference>
<gene>
    <name evidence="9" type="ORF">CYR34_12180</name>
</gene>
<comment type="subcellular location">
    <subcellularLocation>
        <location evidence="1">Cell inner membrane</location>
        <topology evidence="1">Multi-pass membrane protein</topology>
    </subcellularLocation>
    <subcellularLocation>
        <location evidence="7">Cell membrane</location>
        <topology evidence="7">Multi-pass membrane protein</topology>
    </subcellularLocation>
</comment>
<evidence type="ECO:0000256" key="4">
    <source>
        <dbReference type="ARBA" id="ARBA00022692"/>
    </source>
</evidence>
<dbReference type="Gene3D" id="1.10.3720.10">
    <property type="entry name" value="MetI-like"/>
    <property type="match status" value="1"/>
</dbReference>
<feature type="transmembrane region" description="Helical" evidence="7">
    <location>
        <begin position="60"/>
        <end position="82"/>
    </location>
</feature>
<dbReference type="GO" id="GO:0031460">
    <property type="term" value="P:glycine betaine transport"/>
    <property type="evidence" value="ECO:0007669"/>
    <property type="project" value="UniProtKB-ARBA"/>
</dbReference>